<feature type="region of interest" description="Disordered" evidence="1">
    <location>
        <begin position="143"/>
        <end position="193"/>
    </location>
</feature>
<accession>A0A8H7AER5</accession>
<feature type="region of interest" description="Disordered" evidence="1">
    <location>
        <begin position="763"/>
        <end position="820"/>
    </location>
</feature>
<protein>
    <submittedName>
        <fullName evidence="2">Uncharacterized protein</fullName>
    </submittedName>
</protein>
<organism evidence="2 3">
    <name type="scientific">Endocarpon pusillum</name>
    <dbReference type="NCBI Taxonomy" id="364733"/>
    <lineage>
        <taxon>Eukaryota</taxon>
        <taxon>Fungi</taxon>
        <taxon>Dikarya</taxon>
        <taxon>Ascomycota</taxon>
        <taxon>Pezizomycotina</taxon>
        <taxon>Eurotiomycetes</taxon>
        <taxon>Chaetothyriomycetidae</taxon>
        <taxon>Verrucariales</taxon>
        <taxon>Verrucariaceae</taxon>
        <taxon>Endocarpon</taxon>
    </lineage>
</organism>
<keyword evidence="3" id="KW-1185">Reference proteome</keyword>
<evidence type="ECO:0000256" key="1">
    <source>
        <dbReference type="SAM" id="MobiDB-lite"/>
    </source>
</evidence>
<sequence length="820" mass="89816">MPSPYSSPAKLRRRWEQDGKINRAFHGVISRRSLAGTRYLKRACRFKACDEVWRSRWLTVFSVSHMASDKSKRDIADFFRPYAKPNPPKTVPAKRPSPTSNDELDGRTIFAGKQVNQVEPRTPLTASRFKGAVCSPYKSPFGPRSGASVTIPIRSPKPSPYQTPSKTLTPGPATSLHGRPFARTDDGPSQEKVSLSFADIPTSARSIIKNGQVVAVRGSDGEDSDSLCSLDDILGSNRGDATTGSSSPPDVKGDDLETQRARSLSIFTHGRSNALVGRDKLRELTSKANHLNFDISLLVGDHFNDEEIEANVAKAKQGYKASDDQERLKGQGLFDKKLLASVTGGEEGSGDMQRLFNAVERIDALAIDHTWSMFGSSPLPASSPSPCPFPSDAEETDLWLASLNDPTLRQRAYLSGYVAEKVADGAIRDSLVAFTFDNIVKEPRDDLKESYVEVVKAASQSWTRKNLGPSLIEQAFCQLGADSVIVKCANDINPEPSAAAKDSTVLTKHLLPLIRTLKCLATDLIPEALSKFVKLLMRLAIDTHLMSNSGTCIVVEDAISSLLDHSEEAVSSSAAQCILEDVGLRVKDPSLQNQVLKHILPISPIAASLRIQLANQFLQGAPDEDTIIFTPTIPGISLGALTTHLDDPRYDISRSNRQGTPFDYGTLSSSIYIFDAALANGGRPSAFPDTSSEREFNHNIDILAGRIKSIMISIADTGASHMRRTEAKEALNALHFRLLYGVRTKPRPKKSVFGGRDGDEYRAEERSKSMMQHFLKRRKTEQKGLPGRDTNWMAGRDLPGSSTQKPEAKELNRQQLGFQS</sequence>
<dbReference type="AlphaFoldDB" id="A0A8H7AER5"/>
<dbReference type="OrthoDB" id="5350396at2759"/>
<gene>
    <name evidence="2" type="ORF">GJ744_000442</name>
</gene>
<dbReference type="EMBL" id="JAACFV010000101">
    <property type="protein sequence ID" value="KAF7505771.1"/>
    <property type="molecule type" value="Genomic_DNA"/>
</dbReference>
<proteinExistence type="predicted"/>
<evidence type="ECO:0000313" key="2">
    <source>
        <dbReference type="EMBL" id="KAF7505771.1"/>
    </source>
</evidence>
<feature type="compositionally biased region" description="Polar residues" evidence="1">
    <location>
        <begin position="239"/>
        <end position="248"/>
    </location>
</feature>
<feature type="region of interest" description="Disordered" evidence="1">
    <location>
        <begin position="232"/>
        <end position="258"/>
    </location>
</feature>
<name>A0A8H7AER5_9EURO</name>
<feature type="region of interest" description="Disordered" evidence="1">
    <location>
        <begin position="80"/>
        <end position="104"/>
    </location>
</feature>
<reference evidence="2" key="1">
    <citation type="submission" date="2020-02" db="EMBL/GenBank/DDBJ databases">
        <authorList>
            <person name="Palmer J.M."/>
        </authorList>
    </citation>
    <scope>NUCLEOTIDE SEQUENCE</scope>
    <source>
        <strain evidence="2">EPUS1.4</strain>
        <tissue evidence="2">Thallus</tissue>
    </source>
</reference>
<evidence type="ECO:0000313" key="3">
    <source>
        <dbReference type="Proteomes" id="UP000606974"/>
    </source>
</evidence>
<dbReference type="Proteomes" id="UP000606974">
    <property type="component" value="Unassembled WGS sequence"/>
</dbReference>
<comment type="caution">
    <text evidence="2">The sequence shown here is derived from an EMBL/GenBank/DDBJ whole genome shotgun (WGS) entry which is preliminary data.</text>
</comment>